<evidence type="ECO:0000313" key="1">
    <source>
        <dbReference type="EMBL" id="KAK8845756.1"/>
    </source>
</evidence>
<keyword evidence="2" id="KW-1185">Reference proteome</keyword>
<protein>
    <submittedName>
        <fullName evidence="1">Uncharacterized protein</fullName>
    </submittedName>
</protein>
<sequence>MRHRLYYTTAAVNEKNVKTTGNSTINGILKVETTFPTGIYITNSQVNNNDIVGINFEKGAAEANMISLSYQEPAIGDIFYSQLISFCFGRKNFIFFIISTI</sequence>
<accession>A0ABR2HEB1</accession>
<gene>
    <name evidence="1" type="ORF">M9Y10_020674</name>
</gene>
<dbReference type="EMBL" id="JAPFFF010000030">
    <property type="protein sequence ID" value="KAK8845756.1"/>
    <property type="molecule type" value="Genomic_DNA"/>
</dbReference>
<organism evidence="1 2">
    <name type="scientific">Tritrichomonas musculus</name>
    <dbReference type="NCBI Taxonomy" id="1915356"/>
    <lineage>
        <taxon>Eukaryota</taxon>
        <taxon>Metamonada</taxon>
        <taxon>Parabasalia</taxon>
        <taxon>Tritrichomonadida</taxon>
        <taxon>Tritrichomonadidae</taxon>
        <taxon>Tritrichomonas</taxon>
    </lineage>
</organism>
<comment type="caution">
    <text evidence="1">The sequence shown here is derived from an EMBL/GenBank/DDBJ whole genome shotgun (WGS) entry which is preliminary data.</text>
</comment>
<dbReference type="Proteomes" id="UP001470230">
    <property type="component" value="Unassembled WGS sequence"/>
</dbReference>
<reference evidence="1 2" key="1">
    <citation type="submission" date="2024-04" db="EMBL/GenBank/DDBJ databases">
        <title>Tritrichomonas musculus Genome.</title>
        <authorList>
            <person name="Alves-Ferreira E."/>
            <person name="Grigg M."/>
            <person name="Lorenzi H."/>
            <person name="Galac M."/>
        </authorList>
    </citation>
    <scope>NUCLEOTIDE SEQUENCE [LARGE SCALE GENOMIC DNA]</scope>
    <source>
        <strain evidence="1 2">EAF2021</strain>
    </source>
</reference>
<proteinExistence type="predicted"/>
<name>A0ABR2HEB1_9EUKA</name>
<evidence type="ECO:0000313" key="2">
    <source>
        <dbReference type="Proteomes" id="UP001470230"/>
    </source>
</evidence>